<accession>A0ACC2U8D3</accession>
<protein>
    <submittedName>
        <fullName evidence="1">Uncharacterized protein</fullName>
    </submittedName>
</protein>
<evidence type="ECO:0000313" key="2">
    <source>
        <dbReference type="Proteomes" id="UP001165960"/>
    </source>
</evidence>
<name>A0ACC2U8D3_9FUNG</name>
<comment type="caution">
    <text evidence="1">The sequence shown here is derived from an EMBL/GenBank/DDBJ whole genome shotgun (WGS) entry which is preliminary data.</text>
</comment>
<organism evidence="1 2">
    <name type="scientific">Entomophthora muscae</name>
    <dbReference type="NCBI Taxonomy" id="34485"/>
    <lineage>
        <taxon>Eukaryota</taxon>
        <taxon>Fungi</taxon>
        <taxon>Fungi incertae sedis</taxon>
        <taxon>Zoopagomycota</taxon>
        <taxon>Entomophthoromycotina</taxon>
        <taxon>Entomophthoromycetes</taxon>
        <taxon>Entomophthorales</taxon>
        <taxon>Entomophthoraceae</taxon>
        <taxon>Entomophthora</taxon>
    </lineage>
</organism>
<dbReference type="Proteomes" id="UP001165960">
    <property type="component" value="Unassembled WGS sequence"/>
</dbReference>
<sequence length="251" mass="28511">MSDSEQSNQVLDRQAVKLVRLALAVERTRVPLKRETITKLVLIPGARDFATVFQLAQEKLRTVFGMELVELPAKDTLKPGTKQAKIYTLRSTLPFDVRAENPPPCNGQNETKFIGVVMSILSLIFIDNHSISHASLLSHLKRLEITDDKELRDIVAQMIKQSYLHRVKDNQSAAPTTSQSRRAHEADSEGFLRQSYEYSWGPRAKSEVTLESLTFFIKEVFGDDVPPNLDIQLERFDKERLGSHDNASQRH</sequence>
<proteinExistence type="predicted"/>
<reference evidence="1" key="1">
    <citation type="submission" date="2022-04" db="EMBL/GenBank/DDBJ databases">
        <title>Genome of the entomopathogenic fungus Entomophthora muscae.</title>
        <authorList>
            <person name="Elya C."/>
            <person name="Lovett B.R."/>
            <person name="Lee E."/>
            <person name="Macias A.M."/>
            <person name="Hajek A.E."/>
            <person name="De Bivort B.L."/>
            <person name="Kasson M.T."/>
            <person name="De Fine Licht H.H."/>
            <person name="Stajich J.E."/>
        </authorList>
    </citation>
    <scope>NUCLEOTIDE SEQUENCE</scope>
    <source>
        <strain evidence="1">Berkeley</strain>
    </source>
</reference>
<keyword evidence="2" id="KW-1185">Reference proteome</keyword>
<gene>
    <name evidence="1" type="ORF">DSO57_1039298</name>
</gene>
<dbReference type="EMBL" id="QTSX02001338">
    <property type="protein sequence ID" value="KAJ9082980.1"/>
    <property type="molecule type" value="Genomic_DNA"/>
</dbReference>
<evidence type="ECO:0000313" key="1">
    <source>
        <dbReference type="EMBL" id="KAJ9082980.1"/>
    </source>
</evidence>